<sequence>MTTFILFIGLFCLAEAQSFNSNQWSNPSMNRFYNPQNNQNNQNNQRGTNVSQLIVGSLMPIANGFDFVGSSSIITDNGQLFIVDTPNSGDTKNLNVMMQGLQSRGIQPSQINYLITTHGHPDHFGQGHLFTNAKNLMGGFEIAGSAFTTTPLRQDKDAYNLTPNIELWNTPGHTAQDVSLIAHNTVCCGTVAVVGDLILSDQDVLNSTLSMSFAQEPVIAKMNRNRVICASDYIVPGHGPMFRVTDQMRQIAQCQGRLSTDG</sequence>
<dbReference type="InterPro" id="IPR039344">
    <property type="entry name" value="MBLAC1"/>
</dbReference>
<evidence type="ECO:0000256" key="1">
    <source>
        <dbReference type="SAM" id="SignalP"/>
    </source>
</evidence>
<dbReference type="Gene3D" id="3.60.15.10">
    <property type="entry name" value="Ribonuclease Z/Hydroxyacylglutathione hydrolase-like"/>
    <property type="match status" value="1"/>
</dbReference>
<dbReference type="SMART" id="SM00849">
    <property type="entry name" value="Lactamase_B"/>
    <property type="match status" value="1"/>
</dbReference>
<dbReference type="PANTHER" id="PTHR23200">
    <property type="entry name" value="METALLO-BETA-LACTAMASE DOMAIN-CONTAINING PROTEIN 1"/>
    <property type="match status" value="1"/>
</dbReference>
<dbReference type="CDD" id="cd07711">
    <property type="entry name" value="MBLAC1-like_MBL-fold"/>
    <property type="match status" value="1"/>
</dbReference>
<feature type="domain" description="Metallo-beta-lactamase" evidence="2">
    <location>
        <begin position="68"/>
        <end position="238"/>
    </location>
</feature>
<proteinExistence type="predicted"/>
<dbReference type="PANTHER" id="PTHR23200:SF39">
    <property type="entry name" value="PROTEIN CBG14679"/>
    <property type="match status" value="1"/>
</dbReference>
<name>A0AAF3F8Q8_9BILA</name>
<feature type="signal peptide" evidence="1">
    <location>
        <begin position="1"/>
        <end position="16"/>
    </location>
</feature>
<dbReference type="InterPro" id="IPR001279">
    <property type="entry name" value="Metallo-B-lactamas"/>
</dbReference>
<dbReference type="Proteomes" id="UP000887575">
    <property type="component" value="Unassembled WGS sequence"/>
</dbReference>
<organism evidence="3 5">
    <name type="scientific">Mesorhabditis belari</name>
    <dbReference type="NCBI Taxonomy" id="2138241"/>
    <lineage>
        <taxon>Eukaryota</taxon>
        <taxon>Metazoa</taxon>
        <taxon>Ecdysozoa</taxon>
        <taxon>Nematoda</taxon>
        <taxon>Chromadorea</taxon>
        <taxon>Rhabditida</taxon>
        <taxon>Rhabditina</taxon>
        <taxon>Rhabditomorpha</taxon>
        <taxon>Rhabditoidea</taxon>
        <taxon>Rhabditidae</taxon>
        <taxon>Mesorhabditinae</taxon>
        <taxon>Mesorhabditis</taxon>
    </lineage>
</organism>
<evidence type="ECO:0000313" key="5">
    <source>
        <dbReference type="WBParaSite" id="MBELARI_LOCUS321"/>
    </source>
</evidence>
<dbReference type="WBParaSite" id="MBELARI_LOCUS321">
    <property type="protein sequence ID" value="MBELARI_LOCUS321"/>
    <property type="gene ID" value="MBELARI_LOCUS321"/>
</dbReference>
<dbReference type="InterPro" id="IPR036866">
    <property type="entry name" value="RibonucZ/Hydroxyglut_hydro"/>
</dbReference>
<keyword evidence="3" id="KW-1185">Reference proteome</keyword>
<keyword evidence="1" id="KW-0732">Signal</keyword>
<feature type="chain" id="PRO_5041894088" evidence="1">
    <location>
        <begin position="17"/>
        <end position="262"/>
    </location>
</feature>
<dbReference type="Pfam" id="PF00753">
    <property type="entry name" value="Lactamase_B"/>
    <property type="match status" value="1"/>
</dbReference>
<dbReference type="SUPFAM" id="SSF56281">
    <property type="entry name" value="Metallo-hydrolase/oxidoreductase"/>
    <property type="match status" value="1"/>
</dbReference>
<evidence type="ECO:0000259" key="2">
    <source>
        <dbReference type="SMART" id="SM00849"/>
    </source>
</evidence>
<evidence type="ECO:0000313" key="4">
    <source>
        <dbReference type="WBParaSite" id="MBELARI_LOCUS16954"/>
    </source>
</evidence>
<dbReference type="AlphaFoldDB" id="A0AAF3F8Q8"/>
<dbReference type="WBParaSite" id="MBELARI_LOCUS16954">
    <property type="protein sequence ID" value="MBELARI_LOCUS16954"/>
    <property type="gene ID" value="MBELARI_LOCUS16954"/>
</dbReference>
<reference evidence="4 5" key="1">
    <citation type="submission" date="2024-02" db="UniProtKB">
        <authorList>
            <consortium name="WormBaseParasite"/>
        </authorList>
    </citation>
    <scope>IDENTIFICATION</scope>
</reference>
<evidence type="ECO:0000313" key="3">
    <source>
        <dbReference type="Proteomes" id="UP000887575"/>
    </source>
</evidence>
<protein>
    <submittedName>
        <fullName evidence="4 5">Metallo-beta-lactamase domain-containing protein</fullName>
    </submittedName>
</protein>
<accession>A0AAF3F8Q8</accession>